<evidence type="ECO:0000313" key="2">
    <source>
        <dbReference type="Proteomes" id="UP000005237"/>
    </source>
</evidence>
<protein>
    <submittedName>
        <fullName evidence="1">Uncharacterized protein</fullName>
    </submittedName>
</protein>
<organism evidence="1 2">
    <name type="scientific">Caenorhabditis japonica</name>
    <dbReference type="NCBI Taxonomy" id="281687"/>
    <lineage>
        <taxon>Eukaryota</taxon>
        <taxon>Metazoa</taxon>
        <taxon>Ecdysozoa</taxon>
        <taxon>Nematoda</taxon>
        <taxon>Chromadorea</taxon>
        <taxon>Rhabditida</taxon>
        <taxon>Rhabditina</taxon>
        <taxon>Rhabditomorpha</taxon>
        <taxon>Rhabditoidea</taxon>
        <taxon>Rhabditidae</taxon>
        <taxon>Peloderinae</taxon>
        <taxon>Caenorhabditis</taxon>
    </lineage>
</organism>
<name>A0A8R1ENW8_CAEJA</name>
<dbReference type="Proteomes" id="UP000005237">
    <property type="component" value="Unassembled WGS sequence"/>
</dbReference>
<evidence type="ECO:0000313" key="1">
    <source>
        <dbReference type="EnsemblMetazoa" id="CJA40908.1"/>
    </source>
</evidence>
<proteinExistence type="predicted"/>
<reference evidence="1" key="2">
    <citation type="submission" date="2022-06" db="UniProtKB">
        <authorList>
            <consortium name="EnsemblMetazoa"/>
        </authorList>
    </citation>
    <scope>IDENTIFICATION</scope>
    <source>
        <strain evidence="1">DF5081</strain>
    </source>
</reference>
<dbReference type="AlphaFoldDB" id="A0A8R1ENW8"/>
<dbReference type="EnsemblMetazoa" id="CJA40908.1">
    <property type="protein sequence ID" value="CJA40908.1"/>
    <property type="gene ID" value="WBGene00216756"/>
</dbReference>
<accession>A0A8R1ENW8</accession>
<keyword evidence="2" id="KW-1185">Reference proteome</keyword>
<reference evidence="2" key="1">
    <citation type="submission" date="2010-08" db="EMBL/GenBank/DDBJ databases">
        <authorList>
            <consortium name="Caenorhabditis japonica Sequencing Consortium"/>
            <person name="Wilson R.K."/>
        </authorList>
    </citation>
    <scope>NUCLEOTIDE SEQUENCE [LARGE SCALE GENOMIC DNA]</scope>
    <source>
        <strain evidence="2">DF5081</strain>
    </source>
</reference>
<sequence>MSYKAYIQDLADVEDRASLSSLSRRASSTGLASSVQQQPVTIASYGNIPYSSSSTNVAQAQAQSKSFA</sequence>